<evidence type="ECO:0000313" key="2">
    <source>
        <dbReference type="EMBL" id="TSE24792.1"/>
    </source>
</evidence>
<keyword evidence="3" id="KW-1185">Reference proteome</keyword>
<keyword evidence="1" id="KW-0732">Signal</keyword>
<sequence length="242" mass="25342">MPSDRQRSRRGWTALALVAVLTAPHAWAEATLAQQPRRVVHLSAQATQRVIQDWVTLTLQARLQAADASAVQTSLADTLRQALAALRARAPADGVELRTGAFVVQPRYGREGHIVGWQGSAEIVVQGRDVATVTALAPAAPGMAVASVRMGVAPATQQAAHAALRQRAIEAFRRQADEVAQAFGARGWVLHEAHVSQADAGNPPPVLRAATLAVGPAEAAPLPLEAGQDTLTVTVSGSIALQ</sequence>
<dbReference type="PANTHER" id="PTHR34387">
    <property type="entry name" value="SLR1258 PROTEIN"/>
    <property type="match status" value="1"/>
</dbReference>
<evidence type="ECO:0008006" key="4">
    <source>
        <dbReference type="Google" id="ProtNLM"/>
    </source>
</evidence>
<protein>
    <recommendedName>
        <fullName evidence="4">Oxidative stress defense protein</fullName>
    </recommendedName>
</protein>
<evidence type="ECO:0000313" key="3">
    <source>
        <dbReference type="Proteomes" id="UP000318554"/>
    </source>
</evidence>
<dbReference type="PANTHER" id="PTHR34387:SF1">
    <property type="entry name" value="PERIPLASMIC IMMUNOGENIC PROTEIN"/>
    <property type="match status" value="1"/>
</dbReference>
<feature type="signal peptide" evidence="1">
    <location>
        <begin position="1"/>
        <end position="28"/>
    </location>
</feature>
<dbReference type="InterPro" id="IPR052022">
    <property type="entry name" value="26kDa_periplasmic_antigen"/>
</dbReference>
<dbReference type="RefSeq" id="WP_144325904.1">
    <property type="nucleotide sequence ID" value="NZ_VJNA01000014.1"/>
</dbReference>
<dbReference type="Gene3D" id="3.30.70.2970">
    <property type="entry name" value="Protein of unknown function (DUF541), domain 2"/>
    <property type="match status" value="1"/>
</dbReference>
<proteinExistence type="predicted"/>
<gene>
    <name evidence="2" type="ORF">Taqua_01357</name>
</gene>
<dbReference type="Pfam" id="PF04402">
    <property type="entry name" value="SIMPL"/>
    <property type="match status" value="1"/>
</dbReference>
<organism evidence="2 3">
    <name type="scientific">Tepidimonas aquatica</name>
    <dbReference type="NCBI Taxonomy" id="247482"/>
    <lineage>
        <taxon>Bacteria</taxon>
        <taxon>Pseudomonadati</taxon>
        <taxon>Pseudomonadota</taxon>
        <taxon>Betaproteobacteria</taxon>
        <taxon>Burkholderiales</taxon>
        <taxon>Tepidimonas</taxon>
    </lineage>
</organism>
<dbReference type="EMBL" id="VJNA01000014">
    <property type="protein sequence ID" value="TSE24792.1"/>
    <property type="molecule type" value="Genomic_DNA"/>
</dbReference>
<dbReference type="InterPro" id="IPR007497">
    <property type="entry name" value="SIMPL/DUF541"/>
</dbReference>
<evidence type="ECO:0000256" key="1">
    <source>
        <dbReference type="SAM" id="SignalP"/>
    </source>
</evidence>
<comment type="caution">
    <text evidence="2">The sequence shown here is derived from an EMBL/GenBank/DDBJ whole genome shotgun (WGS) entry which is preliminary data.</text>
</comment>
<reference evidence="2 3" key="1">
    <citation type="submission" date="2019-07" db="EMBL/GenBank/DDBJ databases">
        <title>Tepidimonas aquatica CLN-1 draft genome.</title>
        <authorList>
            <person name="Da Costa M.S."/>
            <person name="Froufe H.J.C."/>
            <person name="Egas C."/>
            <person name="Albuquerque L."/>
        </authorList>
    </citation>
    <scope>NUCLEOTIDE SEQUENCE [LARGE SCALE GENOMIC DNA]</scope>
    <source>
        <strain evidence="2 3">CLN-1</strain>
    </source>
</reference>
<feature type="chain" id="PRO_5021745756" description="Oxidative stress defense protein" evidence="1">
    <location>
        <begin position="29"/>
        <end position="242"/>
    </location>
</feature>
<dbReference type="AlphaFoldDB" id="A0A554WMJ2"/>
<name>A0A554WMJ2_9BURK</name>
<accession>A0A554WMJ2</accession>
<dbReference type="Proteomes" id="UP000318554">
    <property type="component" value="Unassembled WGS sequence"/>
</dbReference>
<dbReference type="Gene3D" id="3.30.110.170">
    <property type="entry name" value="Protein of unknown function (DUF541), domain 1"/>
    <property type="match status" value="1"/>
</dbReference>
<dbReference type="GO" id="GO:0006974">
    <property type="term" value="P:DNA damage response"/>
    <property type="evidence" value="ECO:0007669"/>
    <property type="project" value="TreeGrafter"/>
</dbReference>
<dbReference type="OrthoDB" id="7062395at2"/>